<evidence type="ECO:0000256" key="1">
    <source>
        <dbReference type="ARBA" id="ARBA00022679"/>
    </source>
</evidence>
<feature type="domain" description="N-acetyltransferase" evidence="3">
    <location>
        <begin position="6"/>
        <end position="154"/>
    </location>
</feature>
<keyword evidence="5" id="KW-1185">Reference proteome</keyword>
<evidence type="ECO:0000256" key="2">
    <source>
        <dbReference type="ARBA" id="ARBA00023315"/>
    </source>
</evidence>
<dbReference type="Gene3D" id="3.40.630.30">
    <property type="match status" value="1"/>
</dbReference>
<name>A0ABN2K2H9_9ACTN</name>
<protein>
    <recommendedName>
        <fullName evidence="3">N-acetyltransferase domain-containing protein</fullName>
    </recommendedName>
</protein>
<proteinExistence type="predicted"/>
<evidence type="ECO:0000259" key="3">
    <source>
        <dbReference type="PROSITE" id="PS51186"/>
    </source>
</evidence>
<dbReference type="PROSITE" id="PS51186">
    <property type="entry name" value="GNAT"/>
    <property type="match status" value="1"/>
</dbReference>
<dbReference type="InterPro" id="IPR016181">
    <property type="entry name" value="Acyl_CoA_acyltransferase"/>
</dbReference>
<keyword evidence="1" id="KW-0808">Transferase</keyword>
<dbReference type="CDD" id="cd04301">
    <property type="entry name" value="NAT_SF"/>
    <property type="match status" value="1"/>
</dbReference>
<comment type="caution">
    <text evidence="4">The sequence shown here is derived from an EMBL/GenBank/DDBJ whole genome shotgun (WGS) entry which is preliminary data.</text>
</comment>
<evidence type="ECO:0000313" key="5">
    <source>
        <dbReference type="Proteomes" id="UP001501057"/>
    </source>
</evidence>
<dbReference type="InterPro" id="IPR000182">
    <property type="entry name" value="GNAT_dom"/>
</dbReference>
<dbReference type="InterPro" id="IPR050832">
    <property type="entry name" value="Bact_Acetyltransf"/>
</dbReference>
<organism evidence="4 5">
    <name type="scientific">Aeromicrobium alkaliterrae</name>
    <dbReference type="NCBI Taxonomy" id="302168"/>
    <lineage>
        <taxon>Bacteria</taxon>
        <taxon>Bacillati</taxon>
        <taxon>Actinomycetota</taxon>
        <taxon>Actinomycetes</taxon>
        <taxon>Propionibacteriales</taxon>
        <taxon>Nocardioidaceae</taxon>
        <taxon>Aeromicrobium</taxon>
    </lineage>
</organism>
<dbReference type="SUPFAM" id="SSF55729">
    <property type="entry name" value="Acyl-CoA N-acyltransferases (Nat)"/>
    <property type="match status" value="1"/>
</dbReference>
<sequence>MSDVQIDIVEPDDPDARAAVSAYLRELDERFATGFDPEQAAHDEVEFTGERGRFLVARVDDDVVGCGALRWLSDDTAEIKRMWVDPSRRGLGLARRLLQQLEATALASGRPVVRLDTHPDLAAAIALYRANGYRDVPRYNDNPYAGLWFEKRLDP</sequence>
<evidence type="ECO:0000313" key="4">
    <source>
        <dbReference type="EMBL" id="GAA1747027.1"/>
    </source>
</evidence>
<dbReference type="EMBL" id="BAAAME010000005">
    <property type="protein sequence ID" value="GAA1747027.1"/>
    <property type="molecule type" value="Genomic_DNA"/>
</dbReference>
<keyword evidence="2" id="KW-0012">Acyltransferase</keyword>
<dbReference type="PANTHER" id="PTHR43877">
    <property type="entry name" value="AMINOALKYLPHOSPHONATE N-ACETYLTRANSFERASE-RELATED-RELATED"/>
    <property type="match status" value="1"/>
</dbReference>
<reference evidence="4 5" key="1">
    <citation type="journal article" date="2019" name="Int. J. Syst. Evol. Microbiol.">
        <title>The Global Catalogue of Microorganisms (GCM) 10K type strain sequencing project: providing services to taxonomists for standard genome sequencing and annotation.</title>
        <authorList>
            <consortium name="The Broad Institute Genomics Platform"/>
            <consortium name="The Broad Institute Genome Sequencing Center for Infectious Disease"/>
            <person name="Wu L."/>
            <person name="Ma J."/>
        </authorList>
    </citation>
    <scope>NUCLEOTIDE SEQUENCE [LARGE SCALE GENOMIC DNA]</scope>
    <source>
        <strain evidence="4 5">JCM 13518</strain>
    </source>
</reference>
<gene>
    <name evidence="4" type="ORF">GCM10009710_28940</name>
</gene>
<accession>A0ABN2K2H9</accession>
<dbReference type="Pfam" id="PF00583">
    <property type="entry name" value="Acetyltransf_1"/>
    <property type="match status" value="1"/>
</dbReference>
<dbReference type="PANTHER" id="PTHR43877:SF2">
    <property type="entry name" value="AMINOALKYLPHOSPHONATE N-ACETYLTRANSFERASE-RELATED"/>
    <property type="match status" value="1"/>
</dbReference>
<dbReference type="Proteomes" id="UP001501057">
    <property type="component" value="Unassembled WGS sequence"/>
</dbReference>
<dbReference type="RefSeq" id="WP_344202888.1">
    <property type="nucleotide sequence ID" value="NZ_BAAAME010000005.1"/>
</dbReference>